<evidence type="ECO:0008006" key="10">
    <source>
        <dbReference type="Google" id="ProtNLM"/>
    </source>
</evidence>
<dbReference type="AlphaFoldDB" id="W7MH55"/>
<dbReference type="Pfam" id="PF00067">
    <property type="entry name" value="p450"/>
    <property type="match status" value="1"/>
</dbReference>
<keyword evidence="9" id="KW-1185">Reference proteome</keyword>
<dbReference type="RefSeq" id="XP_018753100.1">
    <property type="nucleotide sequence ID" value="XM_018905274.1"/>
</dbReference>
<dbReference type="EMBL" id="DS022250">
    <property type="protein sequence ID" value="EWG46909.1"/>
    <property type="molecule type" value="Genomic_DNA"/>
</dbReference>
<dbReference type="InterPro" id="IPR050121">
    <property type="entry name" value="Cytochrome_P450_monoxygenase"/>
</dbReference>
<keyword evidence="6" id="KW-0503">Monooxygenase</keyword>
<dbReference type="PANTHER" id="PTHR24305">
    <property type="entry name" value="CYTOCHROME P450"/>
    <property type="match status" value="1"/>
</dbReference>
<dbReference type="InterPro" id="IPR036396">
    <property type="entry name" value="Cyt_P450_sf"/>
</dbReference>
<evidence type="ECO:0000313" key="9">
    <source>
        <dbReference type="Proteomes" id="UP000009096"/>
    </source>
</evidence>
<keyword evidence="4 7" id="KW-0479">Metal-binding</keyword>
<evidence type="ECO:0000256" key="5">
    <source>
        <dbReference type="ARBA" id="ARBA00023004"/>
    </source>
</evidence>
<dbReference type="Proteomes" id="UP000009096">
    <property type="component" value="Chromosome 8"/>
</dbReference>
<dbReference type="SUPFAM" id="SSF48264">
    <property type="entry name" value="Cytochrome P450"/>
    <property type="match status" value="1"/>
</dbReference>
<evidence type="ECO:0000313" key="8">
    <source>
        <dbReference type="EMBL" id="EWG46909.1"/>
    </source>
</evidence>
<evidence type="ECO:0000256" key="3">
    <source>
        <dbReference type="ARBA" id="ARBA00022617"/>
    </source>
</evidence>
<sequence>MTASPHTIHYDAHIYPDPAAFRPERWLIQEKPIPGDYFRTFGGDGRTCPGQNMGMNILKIVMVMTMVYV</sequence>
<dbReference type="GeneID" id="30072910"/>
<evidence type="ECO:0000256" key="2">
    <source>
        <dbReference type="ARBA" id="ARBA00010617"/>
    </source>
</evidence>
<reference evidence="8 9" key="1">
    <citation type="journal article" date="2010" name="Nature">
        <title>Comparative genomics reveals mobile pathogenicity chromosomes in Fusarium.</title>
        <authorList>
            <person name="Ma L.J."/>
            <person name="van der Does H.C."/>
            <person name="Borkovich K.A."/>
            <person name="Coleman J.J."/>
            <person name="Daboussi M.J."/>
            <person name="Di Pietro A."/>
            <person name="Dufresne M."/>
            <person name="Freitag M."/>
            <person name="Grabherr M."/>
            <person name="Henrissat B."/>
            <person name="Houterman P.M."/>
            <person name="Kang S."/>
            <person name="Shim W.B."/>
            <person name="Woloshuk C."/>
            <person name="Xie X."/>
            <person name="Xu J.R."/>
            <person name="Antoniw J."/>
            <person name="Baker S.E."/>
            <person name="Bluhm B.H."/>
            <person name="Breakspear A."/>
            <person name="Brown D.W."/>
            <person name="Butchko R.A."/>
            <person name="Chapman S."/>
            <person name="Coulson R."/>
            <person name="Coutinho P.M."/>
            <person name="Danchin E.G."/>
            <person name="Diener A."/>
            <person name="Gale L.R."/>
            <person name="Gardiner D.M."/>
            <person name="Goff S."/>
            <person name="Hammond-Kosack K.E."/>
            <person name="Hilburn K."/>
            <person name="Hua-Van A."/>
            <person name="Jonkers W."/>
            <person name="Kazan K."/>
            <person name="Kodira C.D."/>
            <person name="Koehrsen M."/>
            <person name="Kumar L."/>
            <person name="Lee Y.H."/>
            <person name="Li L."/>
            <person name="Manners J.M."/>
            <person name="Miranda-Saavedra D."/>
            <person name="Mukherjee M."/>
            <person name="Park G."/>
            <person name="Park J."/>
            <person name="Park S.Y."/>
            <person name="Proctor R.H."/>
            <person name="Regev A."/>
            <person name="Ruiz-Roldan M.C."/>
            <person name="Sain D."/>
            <person name="Sakthikumar S."/>
            <person name="Sykes S."/>
            <person name="Schwartz D.C."/>
            <person name="Turgeon B.G."/>
            <person name="Wapinski I."/>
            <person name="Yoder O."/>
            <person name="Young S."/>
            <person name="Zeng Q."/>
            <person name="Zhou S."/>
            <person name="Galagan J."/>
            <person name="Cuomo C.A."/>
            <person name="Kistler H.C."/>
            <person name="Rep M."/>
        </authorList>
    </citation>
    <scope>NUCLEOTIDE SEQUENCE [LARGE SCALE GENOMIC DNA]</scope>
    <source>
        <strain evidence="9">M3125 / FGSC 7600</strain>
    </source>
</reference>
<feature type="binding site" description="axial binding residue" evidence="7">
    <location>
        <position position="48"/>
    </location>
    <ligand>
        <name>heme</name>
        <dbReference type="ChEBI" id="CHEBI:30413"/>
    </ligand>
    <ligandPart>
        <name>Fe</name>
        <dbReference type="ChEBI" id="CHEBI:18248"/>
    </ligandPart>
</feature>
<keyword evidence="6" id="KW-0560">Oxidoreductase</keyword>
<keyword evidence="5 7" id="KW-0408">Iron</keyword>
<dbReference type="GO" id="GO:0020037">
    <property type="term" value="F:heme binding"/>
    <property type="evidence" value="ECO:0007669"/>
    <property type="project" value="InterPro"/>
</dbReference>
<dbReference type="Gene3D" id="1.10.630.10">
    <property type="entry name" value="Cytochrome P450"/>
    <property type="match status" value="1"/>
</dbReference>
<evidence type="ECO:0000256" key="7">
    <source>
        <dbReference type="PIRSR" id="PIRSR602403-1"/>
    </source>
</evidence>
<dbReference type="GO" id="GO:0016705">
    <property type="term" value="F:oxidoreductase activity, acting on paired donors, with incorporation or reduction of molecular oxygen"/>
    <property type="evidence" value="ECO:0007669"/>
    <property type="project" value="InterPro"/>
</dbReference>
<organism evidence="8 9">
    <name type="scientific">Gibberella moniliformis (strain M3125 / FGSC 7600)</name>
    <name type="common">Maize ear and stalk rot fungus</name>
    <name type="synonym">Fusarium verticillioides</name>
    <dbReference type="NCBI Taxonomy" id="334819"/>
    <lineage>
        <taxon>Eukaryota</taxon>
        <taxon>Fungi</taxon>
        <taxon>Dikarya</taxon>
        <taxon>Ascomycota</taxon>
        <taxon>Pezizomycotina</taxon>
        <taxon>Sordariomycetes</taxon>
        <taxon>Hypocreomycetidae</taxon>
        <taxon>Hypocreales</taxon>
        <taxon>Nectriaceae</taxon>
        <taxon>Fusarium</taxon>
        <taxon>Fusarium fujikuroi species complex</taxon>
    </lineage>
</organism>
<comment type="similarity">
    <text evidence="2">Belongs to the cytochrome P450 family.</text>
</comment>
<accession>W7MH55</accession>
<dbReference type="GO" id="GO:0005506">
    <property type="term" value="F:iron ion binding"/>
    <property type="evidence" value="ECO:0007669"/>
    <property type="project" value="InterPro"/>
</dbReference>
<dbReference type="PRINTS" id="PR00465">
    <property type="entry name" value="EP450IV"/>
</dbReference>
<name>W7MH55_GIBM7</name>
<dbReference type="KEGG" id="fvr:FVEG_16034"/>
<dbReference type="VEuPathDB" id="FungiDB:FVEG_16034"/>
<evidence type="ECO:0000256" key="6">
    <source>
        <dbReference type="ARBA" id="ARBA00023033"/>
    </source>
</evidence>
<evidence type="ECO:0000256" key="1">
    <source>
        <dbReference type="ARBA" id="ARBA00001971"/>
    </source>
</evidence>
<dbReference type="InterPro" id="IPR002403">
    <property type="entry name" value="Cyt_P450_E_grp-IV"/>
</dbReference>
<keyword evidence="3 7" id="KW-0349">Heme</keyword>
<evidence type="ECO:0000256" key="4">
    <source>
        <dbReference type="ARBA" id="ARBA00022723"/>
    </source>
</evidence>
<comment type="cofactor">
    <cofactor evidence="1 7">
        <name>heme</name>
        <dbReference type="ChEBI" id="CHEBI:30413"/>
    </cofactor>
</comment>
<protein>
    <recommendedName>
        <fullName evidence="10">Cytochrome P450</fullName>
    </recommendedName>
</protein>
<dbReference type="InterPro" id="IPR001128">
    <property type="entry name" value="Cyt_P450"/>
</dbReference>
<dbReference type="STRING" id="334819.W7MH55"/>
<dbReference type="PANTHER" id="PTHR24305:SF166">
    <property type="entry name" value="CYTOCHROME P450 12A4, MITOCHONDRIAL-RELATED"/>
    <property type="match status" value="1"/>
</dbReference>
<dbReference type="GO" id="GO:0004497">
    <property type="term" value="F:monooxygenase activity"/>
    <property type="evidence" value="ECO:0007669"/>
    <property type="project" value="UniProtKB-KW"/>
</dbReference>
<dbReference type="EMBL" id="CM000585">
    <property type="protein sequence ID" value="EWG46909.1"/>
    <property type="molecule type" value="Genomic_DNA"/>
</dbReference>
<proteinExistence type="inferred from homology"/>
<gene>
    <name evidence="8" type="ORF">FVEG_16034</name>
</gene>